<gene>
    <name evidence="2" type="ORF">mvi_25380</name>
</gene>
<dbReference type="Proteomes" id="UP000663508">
    <property type="component" value="Chromosome"/>
</dbReference>
<dbReference type="KEGG" id="mind:mvi_25380"/>
<sequence length="271" mass="28907">MRVTVLDDVLIPVKHLLNDATIAQMPVAEITYWHVELDSHDVLLAESLPAESFLDTGVRAGFENGSEHTVLHPDFSPLTLDDFSLPLVQDGPIVDAVRTRLIARAQALGWTLTDEDDLHLVADGVAIRPERDGTTARFSLPAGAGSVRLTSRSFVPERVRVGAGDGRRLGVPVRGVSVIDGHGVIRSLPIGSSLFETGFSFIQDCETNPWRWTVGAAALPAVLWAGSTGIVTLVIETAPDRGTLQAWLAPATGPTLRAGADENQGATRLSA</sequence>
<proteinExistence type="predicted"/>
<evidence type="ECO:0000313" key="3">
    <source>
        <dbReference type="Proteomes" id="UP000663508"/>
    </source>
</evidence>
<feature type="domain" description="Hedgehog/Intein (Hint)" evidence="1">
    <location>
        <begin position="7"/>
        <end position="56"/>
    </location>
</feature>
<evidence type="ECO:0000313" key="2">
    <source>
        <dbReference type="EMBL" id="BCM84077.1"/>
    </source>
</evidence>
<dbReference type="InterPro" id="IPR028992">
    <property type="entry name" value="Hedgehog/Intein_dom"/>
</dbReference>
<accession>A0A8H9C529</accession>
<dbReference type="Pfam" id="PF13403">
    <property type="entry name" value="Hint_2"/>
    <property type="match status" value="1"/>
</dbReference>
<dbReference type="AlphaFoldDB" id="A0A8H9C529"/>
<protein>
    <recommendedName>
        <fullName evidence="1">Hedgehog/Intein (Hint) domain-containing protein</fullName>
    </recommendedName>
</protein>
<evidence type="ECO:0000259" key="1">
    <source>
        <dbReference type="Pfam" id="PF13403"/>
    </source>
</evidence>
<reference evidence="2" key="1">
    <citation type="submission" date="2020-11" db="EMBL/GenBank/DDBJ databases">
        <title>Complete genome sequence of a novel pathogenic Methylobacterium strain isolated from rice in Vietnam.</title>
        <authorList>
            <person name="Lai K."/>
            <person name="Okazaki S."/>
            <person name="Higashi K."/>
            <person name="Mori H."/>
            <person name="Toyoda A."/>
            <person name="Kurokawa K."/>
        </authorList>
    </citation>
    <scope>NUCLEOTIDE SEQUENCE</scope>
    <source>
        <strain evidence="2">VL1</strain>
    </source>
</reference>
<organism evidence="2 3">
    <name type="scientific">Methylobacterium indicum</name>
    <dbReference type="NCBI Taxonomy" id="1775910"/>
    <lineage>
        <taxon>Bacteria</taxon>
        <taxon>Pseudomonadati</taxon>
        <taxon>Pseudomonadota</taxon>
        <taxon>Alphaproteobacteria</taxon>
        <taxon>Hyphomicrobiales</taxon>
        <taxon>Methylobacteriaceae</taxon>
        <taxon>Methylobacterium</taxon>
    </lineage>
</organism>
<name>A0A8H9C529_9HYPH</name>
<dbReference type="EMBL" id="AP024145">
    <property type="protein sequence ID" value="BCM84077.1"/>
    <property type="molecule type" value="Genomic_DNA"/>
</dbReference>